<gene>
    <name evidence="7" type="ORF">SAMN04488522_10529</name>
</gene>
<dbReference type="InterPro" id="IPR009282">
    <property type="entry name" value="DUF937"/>
</dbReference>
<comment type="subcellular location">
    <subcellularLocation>
        <location evidence="1">Cell outer membrane</location>
    </subcellularLocation>
</comment>
<protein>
    <submittedName>
        <fullName evidence="7">Outer membrane protein OmpA</fullName>
    </submittedName>
</protein>
<dbReference type="Pfam" id="PF00691">
    <property type="entry name" value="OmpA"/>
    <property type="match status" value="1"/>
</dbReference>
<feature type="domain" description="OmpA-like" evidence="6">
    <location>
        <begin position="346"/>
        <end position="462"/>
    </location>
</feature>
<dbReference type="PANTHER" id="PTHR30329:SF21">
    <property type="entry name" value="LIPOPROTEIN YIAD-RELATED"/>
    <property type="match status" value="1"/>
</dbReference>
<dbReference type="InterPro" id="IPR050330">
    <property type="entry name" value="Bact_OuterMem_StrucFunc"/>
</dbReference>
<organism evidence="7 8">
    <name type="scientific">Pedobacter caeni</name>
    <dbReference type="NCBI Taxonomy" id="288992"/>
    <lineage>
        <taxon>Bacteria</taxon>
        <taxon>Pseudomonadati</taxon>
        <taxon>Bacteroidota</taxon>
        <taxon>Sphingobacteriia</taxon>
        <taxon>Sphingobacteriales</taxon>
        <taxon>Sphingobacteriaceae</taxon>
        <taxon>Pedobacter</taxon>
    </lineage>
</organism>
<dbReference type="Gene3D" id="3.30.1330.60">
    <property type="entry name" value="OmpA-like domain"/>
    <property type="match status" value="1"/>
</dbReference>
<evidence type="ECO:0000256" key="4">
    <source>
        <dbReference type="PROSITE-ProRule" id="PRU00473"/>
    </source>
</evidence>
<feature type="compositionally biased region" description="Basic and acidic residues" evidence="5">
    <location>
        <begin position="446"/>
        <end position="462"/>
    </location>
</feature>
<dbReference type="PANTHER" id="PTHR30329">
    <property type="entry name" value="STATOR ELEMENT OF FLAGELLAR MOTOR COMPLEX"/>
    <property type="match status" value="1"/>
</dbReference>
<dbReference type="GO" id="GO:0009279">
    <property type="term" value="C:cell outer membrane"/>
    <property type="evidence" value="ECO:0007669"/>
    <property type="project" value="UniProtKB-SubCell"/>
</dbReference>
<accession>A0A1M5IQY1</accession>
<dbReference type="RefSeq" id="WP_073234178.1">
    <property type="nucleotide sequence ID" value="NZ_FQUQ01000005.1"/>
</dbReference>
<evidence type="ECO:0000259" key="6">
    <source>
        <dbReference type="PROSITE" id="PS51123"/>
    </source>
</evidence>
<evidence type="ECO:0000256" key="5">
    <source>
        <dbReference type="SAM" id="MobiDB-lite"/>
    </source>
</evidence>
<dbReference type="InterPro" id="IPR006664">
    <property type="entry name" value="OMP_bac"/>
</dbReference>
<dbReference type="InterPro" id="IPR006665">
    <property type="entry name" value="OmpA-like"/>
</dbReference>
<dbReference type="OrthoDB" id="9782229at2"/>
<dbReference type="Proteomes" id="UP000184287">
    <property type="component" value="Unassembled WGS sequence"/>
</dbReference>
<dbReference type="Pfam" id="PF06078">
    <property type="entry name" value="DUF937"/>
    <property type="match status" value="1"/>
</dbReference>
<dbReference type="EMBL" id="FQUQ01000005">
    <property type="protein sequence ID" value="SHG30734.1"/>
    <property type="molecule type" value="Genomic_DNA"/>
</dbReference>
<feature type="region of interest" description="Disordered" evidence="5">
    <location>
        <begin position="434"/>
        <end position="462"/>
    </location>
</feature>
<evidence type="ECO:0000256" key="3">
    <source>
        <dbReference type="ARBA" id="ARBA00023237"/>
    </source>
</evidence>
<evidence type="ECO:0000256" key="1">
    <source>
        <dbReference type="ARBA" id="ARBA00004442"/>
    </source>
</evidence>
<dbReference type="InterPro" id="IPR036737">
    <property type="entry name" value="OmpA-like_sf"/>
</dbReference>
<dbReference type="AlphaFoldDB" id="A0A1M5IQY1"/>
<name>A0A1M5IQY1_9SPHI</name>
<keyword evidence="2 4" id="KW-0472">Membrane</keyword>
<evidence type="ECO:0000313" key="8">
    <source>
        <dbReference type="Proteomes" id="UP000184287"/>
    </source>
</evidence>
<dbReference type="CDD" id="cd07185">
    <property type="entry name" value="OmpA_C-like"/>
    <property type="match status" value="1"/>
</dbReference>
<dbReference type="PROSITE" id="PS51123">
    <property type="entry name" value="OMPA_2"/>
    <property type="match status" value="1"/>
</dbReference>
<evidence type="ECO:0000256" key="2">
    <source>
        <dbReference type="ARBA" id="ARBA00023136"/>
    </source>
</evidence>
<evidence type="ECO:0000313" key="7">
    <source>
        <dbReference type="EMBL" id="SHG30734.1"/>
    </source>
</evidence>
<sequence length="462" mass="48315">MNLIEMLKNEVSPGLISSLSQKAGVSEEQVQSGFSAGIPAVLAGILKNGAGGDSGFLGGLLSNITGSGAESNADDLSATNDDSLLEKGKSMLGGLFGKDSDTLTNAISSSSGLSGEKSAGLLAMIVPLVTGFISKIMASKGWSITDLLGKIFESKADISAALPQGLSDSLGIANINMPDLHIPKVEVPDVEVPSVVVPDVEVPKVEVPKVEVPRVAPVNYGPGTEPKSGGGFLKWLIPLLIILIGAWWIMGRSGCNKSSMSSTVDSLSAKADSMGNRIDSAAGAIKTGAAAATTAIAGKLNEAGDFVRDLGASISKKLPDGTSINIGENSVESRLISFLEDKDKPVDKTTWFTFDRLYFETGKSILKAESQEQLKNITAILKAYPNVNLKMGGYTDNTGVAAVNKKISTERANAAVQELVKLGVDAKRLEAEGYGPEHPIASNDTEEGRAQNRRIDIRVTQK</sequence>
<dbReference type="SUPFAM" id="SSF103088">
    <property type="entry name" value="OmpA-like"/>
    <property type="match status" value="1"/>
</dbReference>
<dbReference type="STRING" id="288992.SAMN04488522_10529"/>
<reference evidence="8" key="1">
    <citation type="submission" date="2016-11" db="EMBL/GenBank/DDBJ databases">
        <authorList>
            <person name="Varghese N."/>
            <person name="Submissions S."/>
        </authorList>
    </citation>
    <scope>NUCLEOTIDE SEQUENCE [LARGE SCALE GENOMIC DNA]</scope>
    <source>
        <strain evidence="8">DSM 16990</strain>
    </source>
</reference>
<dbReference type="PRINTS" id="PR01021">
    <property type="entry name" value="OMPADOMAIN"/>
</dbReference>
<keyword evidence="3" id="KW-0998">Cell outer membrane</keyword>
<keyword evidence="8" id="KW-1185">Reference proteome</keyword>
<proteinExistence type="predicted"/>